<evidence type="ECO:0000313" key="4">
    <source>
        <dbReference type="EMBL" id="QQB46546.1"/>
    </source>
</evidence>
<dbReference type="Proteomes" id="UP000596145">
    <property type="component" value="Chromosome"/>
</dbReference>
<reference evidence="4 5" key="1">
    <citation type="submission" date="2020-12" db="EMBL/GenBank/DDBJ databases">
        <title>FDA dAtabase for Regulatory Grade micrObial Sequences (FDA-ARGOS): Supporting development and validation of Infectious Disease Dx tests.</title>
        <authorList>
            <person name="Sproer C."/>
            <person name="Gronow S."/>
            <person name="Severitt S."/>
            <person name="Schroder I."/>
            <person name="Tallon L."/>
            <person name="Sadzewicz L."/>
            <person name="Zhao X."/>
            <person name="Boylan J."/>
            <person name="Ott S."/>
            <person name="Bowen H."/>
            <person name="Vavikolanu K."/>
            <person name="Mehta A."/>
            <person name="Aluvathingal J."/>
            <person name="Nadendla S."/>
            <person name="Lowell S."/>
            <person name="Myers T."/>
            <person name="Yan Y."/>
            <person name="Sichtig H."/>
        </authorList>
    </citation>
    <scope>NUCLEOTIDE SEQUENCE [LARGE SCALE GENOMIC DNA]</scope>
    <source>
        <strain evidence="4 5">FDAARGOS_1053</strain>
    </source>
</reference>
<keyword evidence="1 2" id="KW-0238">DNA-binding</keyword>
<evidence type="ECO:0000313" key="5">
    <source>
        <dbReference type="Proteomes" id="UP000596145"/>
    </source>
</evidence>
<dbReference type="GO" id="GO:0003677">
    <property type="term" value="F:DNA binding"/>
    <property type="evidence" value="ECO:0007669"/>
    <property type="project" value="UniProtKB-UniRule"/>
</dbReference>
<gene>
    <name evidence="4" type="ORF">I6I10_00885</name>
</gene>
<dbReference type="Gene3D" id="1.10.357.10">
    <property type="entry name" value="Tetracycline Repressor, domain 2"/>
    <property type="match status" value="1"/>
</dbReference>
<evidence type="ECO:0000256" key="1">
    <source>
        <dbReference type="ARBA" id="ARBA00023125"/>
    </source>
</evidence>
<dbReference type="InterPro" id="IPR001647">
    <property type="entry name" value="HTH_TetR"/>
</dbReference>
<dbReference type="Pfam" id="PF00440">
    <property type="entry name" value="TetR_N"/>
    <property type="match status" value="1"/>
</dbReference>
<evidence type="ECO:0000259" key="3">
    <source>
        <dbReference type="PROSITE" id="PS50977"/>
    </source>
</evidence>
<dbReference type="InterPro" id="IPR009057">
    <property type="entry name" value="Homeodomain-like_sf"/>
</dbReference>
<evidence type="ECO:0000256" key="2">
    <source>
        <dbReference type="PROSITE-ProRule" id="PRU00335"/>
    </source>
</evidence>
<dbReference type="AlphaFoldDB" id="A0A7T4JV61"/>
<organism evidence="4 5">
    <name type="scientific">Corynebacterium glucuronolyticum</name>
    <dbReference type="NCBI Taxonomy" id="39791"/>
    <lineage>
        <taxon>Bacteria</taxon>
        <taxon>Bacillati</taxon>
        <taxon>Actinomycetota</taxon>
        <taxon>Actinomycetes</taxon>
        <taxon>Mycobacteriales</taxon>
        <taxon>Corynebacteriaceae</taxon>
        <taxon>Corynebacterium</taxon>
    </lineage>
</organism>
<accession>A0A7T4JV61</accession>
<name>A0A7T4JV61_9CORY</name>
<feature type="DNA-binding region" description="H-T-H motif" evidence="2">
    <location>
        <begin position="28"/>
        <end position="47"/>
    </location>
</feature>
<feature type="domain" description="HTH tetR-type" evidence="3">
    <location>
        <begin position="5"/>
        <end position="65"/>
    </location>
</feature>
<proteinExistence type="predicted"/>
<protein>
    <submittedName>
        <fullName evidence="4">TetR/AcrR family transcriptional regulator</fullName>
    </submittedName>
</protein>
<sequence>MSTRSETIKRLHEATRRMIIRQGIGGCRIDRITTEAGLSRGAFYSNFTSLDELLSATLTEHLTGLTDRALALDDRWIESISRFTPSFSLLSDADKLATLLRNAAAATGLDGDAQIINLEMIAAVARGQFTDLPLDAMEEALYHVATVVLRAIGRVPVSTDSPLGLAFFKLAPRDEVTACFATIVLMSLSRSA</sequence>
<dbReference type="EMBL" id="CP066007">
    <property type="protein sequence ID" value="QQB46546.1"/>
    <property type="molecule type" value="Genomic_DNA"/>
</dbReference>
<dbReference type="PROSITE" id="PS50977">
    <property type="entry name" value="HTH_TETR_2"/>
    <property type="match status" value="1"/>
</dbReference>
<dbReference type="GeneID" id="92759140"/>
<dbReference type="RefSeq" id="WP_005390710.1">
    <property type="nucleotide sequence ID" value="NZ_CP066007.1"/>
</dbReference>
<dbReference type="OrthoDB" id="7252896at2"/>
<dbReference type="SUPFAM" id="SSF46689">
    <property type="entry name" value="Homeodomain-like"/>
    <property type="match status" value="1"/>
</dbReference>